<comment type="caution">
    <text evidence="1">The sequence shown here is derived from an EMBL/GenBank/DDBJ whole genome shotgun (WGS) entry which is preliminary data.</text>
</comment>
<dbReference type="InterPro" id="IPR036085">
    <property type="entry name" value="PAZ_dom_sf"/>
</dbReference>
<dbReference type="SUPFAM" id="SSF101690">
    <property type="entry name" value="PAZ domain"/>
    <property type="match status" value="1"/>
</dbReference>
<accession>A0ABQ8P2H5</accession>
<reference evidence="1" key="1">
    <citation type="submission" date="2022-10" db="EMBL/GenBank/DDBJ databases">
        <title>Adaptive evolution leads to modifications in subtelomeric GC content in a zoonotic Cryptosporidium species.</title>
        <authorList>
            <person name="Li J."/>
            <person name="Feng Y."/>
            <person name="Xiao L."/>
        </authorList>
    </citation>
    <scope>NUCLEOTIDE SEQUENCE</scope>
    <source>
        <strain evidence="1">25894</strain>
    </source>
</reference>
<dbReference type="Proteomes" id="UP001071777">
    <property type="component" value="Unassembled WGS sequence"/>
</dbReference>
<organism evidence="1 2">
    <name type="scientific">Cryptosporidium canis</name>
    <dbReference type="NCBI Taxonomy" id="195482"/>
    <lineage>
        <taxon>Eukaryota</taxon>
        <taxon>Sar</taxon>
        <taxon>Alveolata</taxon>
        <taxon>Apicomplexa</taxon>
        <taxon>Conoidasida</taxon>
        <taxon>Coccidia</taxon>
        <taxon>Eucoccidiorida</taxon>
        <taxon>Eimeriorina</taxon>
        <taxon>Cryptosporidiidae</taxon>
        <taxon>Cryptosporidium</taxon>
    </lineage>
</organism>
<feature type="non-terminal residue" evidence="1">
    <location>
        <position position="367"/>
    </location>
</feature>
<evidence type="ECO:0000313" key="1">
    <source>
        <dbReference type="EMBL" id="KAJ1605195.1"/>
    </source>
</evidence>
<keyword evidence="2" id="KW-1185">Reference proteome</keyword>
<evidence type="ECO:0000313" key="2">
    <source>
        <dbReference type="Proteomes" id="UP001071777"/>
    </source>
</evidence>
<sequence>MVVVLFGKLPRDPVTSLVIETAIKRLGVRIQRNSKEILSIYLDQSGERKSEIAYIGGAGKSGSSGTKESLWTNFYSSIRQATSSESDPYGLVRESGYDVRSKCLEELVVEAVQGVDLGDIFIPEEDFGRRLCLEEHYNRYINLRKLRNYRETTYINGELDRLRRRGRVIDESVQAGIVFEEMDFDTYLKVFDKFSSIPRYFKYRDSDYEEYTVSLLEYLRGFFLRSHPLLDEGVINDELNRDFEHAWESGGLLDWRVPTCDMMYYSKPFDRLFFSEGTFNSHLKSRHYNRENSKYMELYDEEREEMRRQSLDTDKGIARTEFFIGKFSQLLSIQRREAIDHVNKLQSSTIEELKIDRQLQMEAAGLE</sequence>
<name>A0ABQ8P2H5_9CRYT</name>
<proteinExistence type="predicted"/>
<protein>
    <submittedName>
        <fullName evidence="1">Prp9p-like splicing factor 3a subunit 3 snRNP</fullName>
    </submittedName>
</protein>
<gene>
    <name evidence="1" type="ORF">OJ252_3541</name>
</gene>
<dbReference type="EMBL" id="JAPCXB010000188">
    <property type="protein sequence ID" value="KAJ1605195.1"/>
    <property type="molecule type" value="Genomic_DNA"/>
</dbReference>